<evidence type="ECO:0000256" key="3">
    <source>
        <dbReference type="ARBA" id="ARBA00023163"/>
    </source>
</evidence>
<dbReference type="InterPro" id="IPR010982">
    <property type="entry name" value="Lambda_DNA-bd_dom_sf"/>
</dbReference>
<dbReference type="InterPro" id="IPR035069">
    <property type="entry name" value="TTHA1013/TTHA0281-like"/>
</dbReference>
<evidence type="ECO:0000259" key="4">
    <source>
        <dbReference type="PROSITE" id="PS50943"/>
    </source>
</evidence>
<feature type="domain" description="HTH cro/C1-type" evidence="4">
    <location>
        <begin position="82"/>
        <end position="135"/>
    </location>
</feature>
<dbReference type="SMART" id="SM00530">
    <property type="entry name" value="HTH_XRE"/>
    <property type="match status" value="1"/>
</dbReference>
<keyword evidence="2" id="KW-0238">DNA-binding</keyword>
<dbReference type="Proteomes" id="UP000642553">
    <property type="component" value="Chromosome"/>
</dbReference>
<dbReference type="CDD" id="cd00093">
    <property type="entry name" value="HTH_XRE"/>
    <property type="match status" value="1"/>
</dbReference>
<dbReference type="Pfam" id="PF01381">
    <property type="entry name" value="HTH_3"/>
    <property type="match status" value="1"/>
</dbReference>
<dbReference type="InterPro" id="IPR052359">
    <property type="entry name" value="HTH-type_reg/antitoxin"/>
</dbReference>
<organism evidence="5 6">
    <name type="scientific">Akkermansia massiliensis</name>
    <dbReference type="NCBI Taxonomy" id="2927224"/>
    <lineage>
        <taxon>Bacteria</taxon>
        <taxon>Pseudomonadati</taxon>
        <taxon>Verrucomicrobiota</taxon>
        <taxon>Verrucomicrobiia</taxon>
        <taxon>Verrucomicrobiales</taxon>
        <taxon>Akkermansiaceae</taxon>
        <taxon>Akkermansia</taxon>
    </lineage>
</organism>
<dbReference type="EMBL" id="CP029701">
    <property type="protein sequence ID" value="QHV64235.1"/>
    <property type="molecule type" value="Genomic_DNA"/>
</dbReference>
<dbReference type="InterPro" id="IPR001387">
    <property type="entry name" value="Cro/C1-type_HTH"/>
</dbReference>
<dbReference type="SUPFAM" id="SSF47413">
    <property type="entry name" value="lambda repressor-like DNA-binding domains"/>
    <property type="match status" value="1"/>
</dbReference>
<evidence type="ECO:0000313" key="5">
    <source>
        <dbReference type="EMBL" id="QHV64235.1"/>
    </source>
</evidence>
<evidence type="ECO:0000313" key="6">
    <source>
        <dbReference type="Proteomes" id="UP000642553"/>
    </source>
</evidence>
<dbReference type="PANTHER" id="PTHR36511">
    <property type="entry name" value="MERR FAMILY BACTERIAL REGULATORY PROTEIN"/>
    <property type="match status" value="1"/>
</dbReference>
<proteinExistence type="predicted"/>
<protein>
    <submittedName>
        <fullName evidence="5">Helix-turn-helix domain-containing protein</fullName>
    </submittedName>
</protein>
<keyword evidence="1" id="KW-0805">Transcription regulation</keyword>
<evidence type="ECO:0000256" key="2">
    <source>
        <dbReference type="ARBA" id="ARBA00023125"/>
    </source>
</evidence>
<dbReference type="SUPFAM" id="SSF143100">
    <property type="entry name" value="TTHA1013/TTHA0281-like"/>
    <property type="match status" value="1"/>
</dbReference>
<name>A0AAE6W365_9BACT</name>
<dbReference type="RefSeq" id="WP_102721442.1">
    <property type="nucleotide sequence ID" value="NZ_CP029701.1"/>
</dbReference>
<dbReference type="GO" id="GO:0003677">
    <property type="term" value="F:DNA binding"/>
    <property type="evidence" value="ECO:0007669"/>
    <property type="project" value="UniProtKB-KW"/>
</dbReference>
<reference evidence="5" key="1">
    <citation type="submission" date="2018-05" db="EMBL/GenBank/DDBJ databases">
        <title>Complete genome sequnece of Akkermansia muciniphila EB-AMDK-40.</title>
        <authorList>
            <person name="Nam Y.-D."/>
            <person name="Chung W.-H."/>
            <person name="Park Y.S."/>
            <person name="Kang J."/>
        </authorList>
    </citation>
    <scope>NUCLEOTIDE SEQUENCE</scope>
    <source>
        <strain evidence="5">EB-AMDK-40</strain>
    </source>
</reference>
<dbReference type="PANTHER" id="PTHR36511:SF4">
    <property type="entry name" value="ANTITOXIN MQSA"/>
    <property type="match status" value="1"/>
</dbReference>
<accession>A0AAE6W365</accession>
<gene>
    <name evidence="5" type="ORF">DMI76_13085</name>
</gene>
<sequence length="138" mass="15341">MKTKTHYTRIIYWSDEDGKYLGRLPELTPYPCVSGQTVEEVNSELDQAEEALLDALGDDLPARGIRVVVPGSRRNWIVKNKVAKLRQSLDMGQKEFAALLGTSISTLKKWESGERTPSGAAAKLLEVLERNPDAVLTK</sequence>
<keyword evidence="3" id="KW-0804">Transcription</keyword>
<dbReference type="Gene3D" id="1.10.260.40">
    <property type="entry name" value="lambda repressor-like DNA-binding domains"/>
    <property type="match status" value="1"/>
</dbReference>
<evidence type="ECO:0000256" key="1">
    <source>
        <dbReference type="ARBA" id="ARBA00023015"/>
    </source>
</evidence>
<dbReference type="AlphaFoldDB" id="A0AAE6W365"/>
<dbReference type="PROSITE" id="PS50943">
    <property type="entry name" value="HTH_CROC1"/>
    <property type="match status" value="1"/>
</dbReference>